<keyword evidence="3" id="KW-1185">Reference proteome</keyword>
<feature type="compositionally biased region" description="Low complexity" evidence="1">
    <location>
        <begin position="126"/>
        <end position="137"/>
    </location>
</feature>
<name>A0AAV9WC06_9PEZI</name>
<dbReference type="Proteomes" id="UP001370758">
    <property type="component" value="Unassembled WGS sequence"/>
</dbReference>
<dbReference type="EMBL" id="JAVHJL010000004">
    <property type="protein sequence ID" value="KAK6505672.1"/>
    <property type="molecule type" value="Genomic_DNA"/>
</dbReference>
<feature type="region of interest" description="Disordered" evidence="1">
    <location>
        <begin position="563"/>
        <end position="588"/>
    </location>
</feature>
<reference evidence="2 3" key="1">
    <citation type="submission" date="2023-08" db="EMBL/GenBank/DDBJ databases">
        <authorList>
            <person name="Palmer J.M."/>
        </authorList>
    </citation>
    <scope>NUCLEOTIDE SEQUENCE [LARGE SCALE GENOMIC DNA]</scope>
    <source>
        <strain evidence="2 3">TWF481</strain>
    </source>
</reference>
<feature type="region of interest" description="Disordered" evidence="1">
    <location>
        <begin position="97"/>
        <end position="157"/>
    </location>
</feature>
<evidence type="ECO:0000256" key="1">
    <source>
        <dbReference type="SAM" id="MobiDB-lite"/>
    </source>
</evidence>
<accession>A0AAV9WC06</accession>
<dbReference type="AlphaFoldDB" id="A0AAV9WC06"/>
<evidence type="ECO:0000313" key="2">
    <source>
        <dbReference type="EMBL" id="KAK6505672.1"/>
    </source>
</evidence>
<feature type="compositionally biased region" description="Basic and acidic residues" evidence="1">
    <location>
        <begin position="572"/>
        <end position="581"/>
    </location>
</feature>
<gene>
    <name evidence="2" type="ORF">TWF481_007565</name>
</gene>
<feature type="region of interest" description="Disordered" evidence="1">
    <location>
        <begin position="752"/>
        <end position="772"/>
    </location>
</feature>
<protein>
    <submittedName>
        <fullName evidence="2">Uncharacterized protein</fullName>
    </submittedName>
</protein>
<proteinExistence type="predicted"/>
<sequence>MPVLTCLPVVPNVFPDAQDVDDVKTGRQTAVYPNFVKRNAENGPIFFPQRYPTSITASAQSLRGSWQSVDSSEEGSTETRLVEGSFDKYWSIGQEAAEKERNESLTLDGPNAAVPSGHNRGTSIASSTSQPDSSNQSIGSTTPTEIDGGTLDPQAQEEWERKRLEVDALGERALIKNPEPPAVDYVHVPPSKDDLKLATSENWRRIRAQTQYKDAMFSNGVWTIDTTDMFPRAISEIPARIAGRPVILNYLPAVHEPFPDYPDPMAGKQIDPREDINDETLRLLFKTYPGTRAACVYLNKTMVVLHGRKFDRRTELRERPRVFGGLKVDHALFNQIYTSSPLEAEIGSEKFCAEYYPGGNRDQEPEGGHHKVGLRLRHKDTRQEYLTTATHFLVELGERAFIKTEAIAGERVNPEFNPWYNAEKFLNENKDSYSFYYDDEEFGKLVCHFDPNILSSFRGSFKRLKSDISLIGLPDETSPKMPIPVFRHSDPTKGGTPCKIEWGDINDPDLINQELFLLGYKIEQQRPDEAVATGTGTSFEAGAVVSTPKDYENKTVKMGQTSMELGTESSTEIDRTQEERYGSSQATSQMPTTYKSLVAQVEGKVYELVIDLTKFGPEEEIESFRPRFENGVHTLSVFKRAVLWRPDFGRDPDNGKLQYKRDRARIPFPSIRGASGCPLAVKIEKKGETIYKVIAFQSSQNITSAQEDDPEEFEDKEALLRRAWHGTFRTYQATIPPKDLIDKYDIVWGPGPGGSDTMIPSQKDRNPQTKRTRRPIGKIAKLSNTRVKTRPLFNLYQRRYNRYRLIREQEWYRADGPIQGSELASNSGVEASMSRFDLSNAEKALSICCNLITSTDITSPQFHGTQTLDIAEKMLKDALAKLDALRVP</sequence>
<evidence type="ECO:0000313" key="3">
    <source>
        <dbReference type="Proteomes" id="UP001370758"/>
    </source>
</evidence>
<organism evidence="2 3">
    <name type="scientific">Arthrobotrys musiformis</name>
    <dbReference type="NCBI Taxonomy" id="47236"/>
    <lineage>
        <taxon>Eukaryota</taxon>
        <taxon>Fungi</taxon>
        <taxon>Dikarya</taxon>
        <taxon>Ascomycota</taxon>
        <taxon>Pezizomycotina</taxon>
        <taxon>Orbiliomycetes</taxon>
        <taxon>Orbiliales</taxon>
        <taxon>Orbiliaceae</taxon>
        <taxon>Arthrobotrys</taxon>
    </lineage>
</organism>
<comment type="caution">
    <text evidence="2">The sequence shown here is derived from an EMBL/GenBank/DDBJ whole genome shotgun (WGS) entry which is preliminary data.</text>
</comment>